<protein>
    <submittedName>
        <fullName evidence="6">Zinc finger, GRF-type</fullName>
    </submittedName>
</protein>
<keyword evidence="4" id="KW-1133">Transmembrane helix</keyword>
<dbReference type="InterPro" id="IPR010666">
    <property type="entry name" value="Znf_GRF"/>
</dbReference>
<evidence type="ECO:0000313" key="7">
    <source>
        <dbReference type="Proteomes" id="UP000245207"/>
    </source>
</evidence>
<dbReference type="AlphaFoldDB" id="A0A2U1QGZ5"/>
<keyword evidence="4" id="KW-0472">Membrane</keyword>
<reference evidence="6 7" key="1">
    <citation type="journal article" date="2018" name="Mol. Plant">
        <title>The genome of Artemisia annua provides insight into the evolution of Asteraceae family and artemisinin biosynthesis.</title>
        <authorList>
            <person name="Shen Q."/>
            <person name="Zhang L."/>
            <person name="Liao Z."/>
            <person name="Wang S."/>
            <person name="Yan T."/>
            <person name="Shi P."/>
            <person name="Liu M."/>
            <person name="Fu X."/>
            <person name="Pan Q."/>
            <person name="Wang Y."/>
            <person name="Lv Z."/>
            <person name="Lu X."/>
            <person name="Zhang F."/>
            <person name="Jiang W."/>
            <person name="Ma Y."/>
            <person name="Chen M."/>
            <person name="Hao X."/>
            <person name="Li L."/>
            <person name="Tang Y."/>
            <person name="Lv G."/>
            <person name="Zhou Y."/>
            <person name="Sun X."/>
            <person name="Brodelius P.E."/>
            <person name="Rose J.K.C."/>
            <person name="Tang K."/>
        </authorList>
    </citation>
    <scope>NUCLEOTIDE SEQUENCE [LARGE SCALE GENOMIC DNA]</scope>
    <source>
        <strain evidence="7">cv. Huhao1</strain>
        <tissue evidence="6">Leaf</tissue>
    </source>
</reference>
<evidence type="ECO:0000313" key="6">
    <source>
        <dbReference type="EMBL" id="PWA97237.1"/>
    </source>
</evidence>
<keyword evidence="1" id="KW-0479">Metal-binding</keyword>
<feature type="domain" description="GRF-type" evidence="5">
    <location>
        <begin position="3"/>
        <end position="40"/>
    </location>
</feature>
<dbReference type="PANTHER" id="PTHR33248">
    <property type="entry name" value="ZINC ION-BINDING PROTEIN"/>
    <property type="match status" value="1"/>
</dbReference>
<feature type="transmembrane region" description="Helical" evidence="4">
    <location>
        <begin position="75"/>
        <end position="92"/>
    </location>
</feature>
<dbReference type="GO" id="GO:0008270">
    <property type="term" value="F:zinc ion binding"/>
    <property type="evidence" value="ECO:0007669"/>
    <property type="project" value="UniProtKB-KW"/>
</dbReference>
<evidence type="ECO:0000259" key="5">
    <source>
        <dbReference type="Pfam" id="PF06839"/>
    </source>
</evidence>
<accession>A0A2U1QGZ5</accession>
<name>A0A2U1QGZ5_ARTAN</name>
<keyword evidence="3" id="KW-0862">Zinc</keyword>
<dbReference type="EMBL" id="PKPP01000135">
    <property type="protein sequence ID" value="PWA97237.1"/>
    <property type="molecule type" value="Genomic_DNA"/>
</dbReference>
<evidence type="ECO:0000256" key="1">
    <source>
        <dbReference type="ARBA" id="ARBA00022723"/>
    </source>
</evidence>
<dbReference type="OrthoDB" id="5418639at2759"/>
<evidence type="ECO:0000256" key="2">
    <source>
        <dbReference type="ARBA" id="ARBA00022771"/>
    </source>
</evidence>
<evidence type="ECO:0000256" key="3">
    <source>
        <dbReference type="ARBA" id="ARBA00022833"/>
    </source>
</evidence>
<organism evidence="6 7">
    <name type="scientific">Artemisia annua</name>
    <name type="common">Sweet wormwood</name>
    <dbReference type="NCBI Taxonomy" id="35608"/>
    <lineage>
        <taxon>Eukaryota</taxon>
        <taxon>Viridiplantae</taxon>
        <taxon>Streptophyta</taxon>
        <taxon>Embryophyta</taxon>
        <taxon>Tracheophyta</taxon>
        <taxon>Spermatophyta</taxon>
        <taxon>Magnoliopsida</taxon>
        <taxon>eudicotyledons</taxon>
        <taxon>Gunneridae</taxon>
        <taxon>Pentapetalae</taxon>
        <taxon>asterids</taxon>
        <taxon>campanulids</taxon>
        <taxon>Asterales</taxon>
        <taxon>Asteraceae</taxon>
        <taxon>Asteroideae</taxon>
        <taxon>Anthemideae</taxon>
        <taxon>Artemisiinae</taxon>
        <taxon>Artemisia</taxon>
    </lineage>
</organism>
<gene>
    <name evidence="6" type="ORF">CTI12_AA030990</name>
</gene>
<keyword evidence="7" id="KW-1185">Reference proteome</keyword>
<dbReference type="Proteomes" id="UP000245207">
    <property type="component" value="Unassembled WGS sequence"/>
</dbReference>
<keyword evidence="2" id="KW-0863">Zinc-finger</keyword>
<sequence>MVRCPRCNAHSIIRTSWTPTNPGRRFYCCSRTCGFIDWYDPEMCPRAVQIIPGLLNSMNELRATANQQAKQARRLKFILGVTWFVFVVYFMIGN</sequence>
<comment type="caution">
    <text evidence="6">The sequence shown here is derived from an EMBL/GenBank/DDBJ whole genome shotgun (WGS) entry which is preliminary data.</text>
</comment>
<evidence type="ECO:0000256" key="4">
    <source>
        <dbReference type="SAM" id="Phobius"/>
    </source>
</evidence>
<dbReference type="Pfam" id="PF06839">
    <property type="entry name" value="Zn_ribbon_GRF"/>
    <property type="match status" value="1"/>
</dbReference>
<proteinExistence type="predicted"/>
<keyword evidence="4" id="KW-0812">Transmembrane</keyword>